<accession>A0A7V6P8U6</accession>
<keyword evidence="1" id="KW-0812">Transmembrane</keyword>
<gene>
    <name evidence="2" type="ORF">GXX48_02910</name>
</gene>
<keyword evidence="1" id="KW-1133">Transmembrane helix</keyword>
<name>A0A7V6P8U6_9HYPH</name>
<reference evidence="2 3" key="1">
    <citation type="journal article" date="2020" name="Biotechnol. Biofuels">
        <title>New insights from the biogas microbiome by comprehensive genome-resolved metagenomics of nearly 1600 species originating from multiple anaerobic digesters.</title>
        <authorList>
            <person name="Campanaro S."/>
            <person name="Treu L."/>
            <person name="Rodriguez-R L.M."/>
            <person name="Kovalovszki A."/>
            <person name="Ziels R.M."/>
            <person name="Maus I."/>
            <person name="Zhu X."/>
            <person name="Kougias P.G."/>
            <person name="Basile A."/>
            <person name="Luo G."/>
            <person name="Schluter A."/>
            <person name="Konstantinidis K.T."/>
            <person name="Angelidaki I."/>
        </authorList>
    </citation>
    <scope>NUCLEOTIDE SEQUENCE [LARGE SCALE GENOMIC DNA]</scope>
    <source>
        <strain evidence="2">AS04akNAM_66</strain>
    </source>
</reference>
<organism evidence="2 3">
    <name type="scientific">Brucella intermedia</name>
    <dbReference type="NCBI Taxonomy" id="94625"/>
    <lineage>
        <taxon>Bacteria</taxon>
        <taxon>Pseudomonadati</taxon>
        <taxon>Pseudomonadota</taxon>
        <taxon>Alphaproteobacteria</taxon>
        <taxon>Hyphomicrobiales</taxon>
        <taxon>Brucellaceae</taxon>
        <taxon>Brucella/Ochrobactrum group</taxon>
        <taxon>Brucella</taxon>
    </lineage>
</organism>
<evidence type="ECO:0000313" key="3">
    <source>
        <dbReference type="Proteomes" id="UP000551563"/>
    </source>
</evidence>
<comment type="caution">
    <text evidence="2">The sequence shown here is derived from an EMBL/GenBank/DDBJ whole genome shotgun (WGS) entry which is preliminary data.</text>
</comment>
<evidence type="ECO:0000313" key="2">
    <source>
        <dbReference type="EMBL" id="HHV66584.1"/>
    </source>
</evidence>
<dbReference type="EMBL" id="DUMN01000097">
    <property type="protein sequence ID" value="HHV66584.1"/>
    <property type="molecule type" value="Genomic_DNA"/>
</dbReference>
<dbReference type="Proteomes" id="UP000551563">
    <property type="component" value="Unassembled WGS sequence"/>
</dbReference>
<proteinExistence type="predicted"/>
<evidence type="ECO:0000256" key="1">
    <source>
        <dbReference type="SAM" id="Phobius"/>
    </source>
</evidence>
<feature type="non-terminal residue" evidence="2">
    <location>
        <position position="1"/>
    </location>
</feature>
<sequence length="58" mass="6350">ALTALSNVGPGFGDTIGPVGNFSTIHDPALWVLSFLMLVGRLELVTVYILFTRAFWVR</sequence>
<feature type="transmembrane region" description="Helical" evidence="1">
    <location>
        <begin position="29"/>
        <end position="51"/>
    </location>
</feature>
<protein>
    <submittedName>
        <fullName evidence="2">TrkH family potassium uptake protein</fullName>
    </submittedName>
</protein>
<keyword evidence="1" id="KW-0472">Membrane</keyword>
<dbReference type="AlphaFoldDB" id="A0A7V6P8U6"/>